<feature type="region of interest" description="Disordered" evidence="1">
    <location>
        <begin position="109"/>
        <end position="163"/>
    </location>
</feature>
<dbReference type="EMBL" id="CAJNJA010065308">
    <property type="protein sequence ID" value="CAE7885127.1"/>
    <property type="molecule type" value="Genomic_DNA"/>
</dbReference>
<dbReference type="Proteomes" id="UP000601435">
    <property type="component" value="Unassembled WGS sequence"/>
</dbReference>
<protein>
    <submittedName>
        <fullName evidence="2">ACAD11 protein</fullName>
    </submittedName>
</protein>
<accession>A0A813AYU4</accession>
<evidence type="ECO:0000313" key="2">
    <source>
        <dbReference type="EMBL" id="CAE7885127.1"/>
    </source>
</evidence>
<name>A0A813AYU4_9DINO</name>
<gene>
    <name evidence="2" type="primary">ACAD11</name>
    <name evidence="2" type="ORF">SNEC2469_LOCUS29239</name>
</gene>
<organism evidence="2 3">
    <name type="scientific">Symbiodinium necroappetens</name>
    <dbReference type="NCBI Taxonomy" id="1628268"/>
    <lineage>
        <taxon>Eukaryota</taxon>
        <taxon>Sar</taxon>
        <taxon>Alveolata</taxon>
        <taxon>Dinophyceae</taxon>
        <taxon>Suessiales</taxon>
        <taxon>Symbiodiniaceae</taxon>
        <taxon>Symbiodinium</taxon>
    </lineage>
</organism>
<feature type="compositionally biased region" description="Acidic residues" evidence="1">
    <location>
        <begin position="1"/>
        <end position="12"/>
    </location>
</feature>
<feature type="compositionally biased region" description="Basic and acidic residues" evidence="1">
    <location>
        <begin position="115"/>
        <end position="163"/>
    </location>
</feature>
<comment type="caution">
    <text evidence="2">The sequence shown here is derived from an EMBL/GenBank/DDBJ whole genome shotgun (WGS) entry which is preliminary data.</text>
</comment>
<sequence length="287" mass="32407">MSGAYEEEEGDIAEAAAIEDWNLPPHVFEGEDGEEAPAQETRDPDPVQDDDVVLEIQELKRKNVALLGELEEKERTIEELRKQKAEQEAAYSGLKDDLEEAVEGQKIAQNTYTQKEQEAEATKRELESAKQEAESAKKEAENTAKEAEAKCKTVEEAARDQAEAAQKRMEELQSSFQAKQEAFELEVADLKKSFVELQDRHKNQVATIAKKSDELKAANRQIAEERKSHDDELTLRATRLLAEEAKFLAQQEKMKSEHAKEKEQMVNDHQEEVSKVSADLRAAREAG</sequence>
<evidence type="ECO:0000313" key="3">
    <source>
        <dbReference type="Proteomes" id="UP000601435"/>
    </source>
</evidence>
<reference evidence="2" key="1">
    <citation type="submission" date="2021-02" db="EMBL/GenBank/DDBJ databases">
        <authorList>
            <person name="Dougan E. K."/>
            <person name="Rhodes N."/>
            <person name="Thang M."/>
            <person name="Chan C."/>
        </authorList>
    </citation>
    <scope>NUCLEOTIDE SEQUENCE</scope>
</reference>
<keyword evidence="3" id="KW-1185">Reference proteome</keyword>
<evidence type="ECO:0000256" key="1">
    <source>
        <dbReference type="SAM" id="MobiDB-lite"/>
    </source>
</evidence>
<feature type="region of interest" description="Disordered" evidence="1">
    <location>
        <begin position="251"/>
        <end position="287"/>
    </location>
</feature>
<feature type="compositionally biased region" description="Basic and acidic residues" evidence="1">
    <location>
        <begin position="251"/>
        <end position="274"/>
    </location>
</feature>
<proteinExistence type="predicted"/>
<feature type="region of interest" description="Disordered" evidence="1">
    <location>
        <begin position="1"/>
        <end position="49"/>
    </location>
</feature>
<dbReference type="OrthoDB" id="432258at2759"/>
<dbReference type="AlphaFoldDB" id="A0A813AYU4"/>